<dbReference type="EMBL" id="LGUA01004387">
    <property type="protein sequence ID" value="OAX76855.1"/>
    <property type="molecule type" value="Genomic_DNA"/>
</dbReference>
<proteinExistence type="predicted"/>
<evidence type="ECO:0000313" key="2">
    <source>
        <dbReference type="Proteomes" id="UP000091918"/>
    </source>
</evidence>
<reference evidence="1 2" key="1">
    <citation type="submission" date="2015-07" db="EMBL/GenBank/DDBJ databases">
        <title>Emmonsia species relationships and genome sequence.</title>
        <authorList>
            <person name="Cuomo C.A."/>
            <person name="Schwartz I.S."/>
            <person name="Kenyon C."/>
            <person name="de Hoog G.S."/>
            <person name="Govender N.P."/>
            <person name="Botha A."/>
            <person name="Moreno L."/>
            <person name="de Vries M."/>
            <person name="Munoz J.F."/>
            <person name="Stielow J.B."/>
        </authorList>
    </citation>
    <scope>NUCLEOTIDE SEQUENCE [LARGE SCALE GENOMIC DNA]</scope>
    <source>
        <strain evidence="1 2">CBS 136260</strain>
    </source>
</reference>
<dbReference type="Proteomes" id="UP000091918">
    <property type="component" value="Unassembled WGS sequence"/>
</dbReference>
<protein>
    <submittedName>
        <fullName evidence="1">Uncharacterized protein</fullName>
    </submittedName>
</protein>
<comment type="caution">
    <text evidence="1">The sequence shown here is derived from an EMBL/GenBank/DDBJ whole genome shotgun (WGS) entry which is preliminary data.</text>
</comment>
<evidence type="ECO:0000313" key="1">
    <source>
        <dbReference type="EMBL" id="OAX76855.1"/>
    </source>
</evidence>
<name>A0A1B7NJ49_9EURO</name>
<keyword evidence="2" id="KW-1185">Reference proteome</keyword>
<dbReference type="OrthoDB" id="4178540at2759"/>
<organism evidence="1 2">
    <name type="scientific">Emergomyces africanus</name>
    <dbReference type="NCBI Taxonomy" id="1955775"/>
    <lineage>
        <taxon>Eukaryota</taxon>
        <taxon>Fungi</taxon>
        <taxon>Dikarya</taxon>
        <taxon>Ascomycota</taxon>
        <taxon>Pezizomycotina</taxon>
        <taxon>Eurotiomycetes</taxon>
        <taxon>Eurotiomycetidae</taxon>
        <taxon>Onygenales</taxon>
        <taxon>Ajellomycetaceae</taxon>
        <taxon>Emergomyces</taxon>
    </lineage>
</organism>
<accession>A0A1B7NJ49</accession>
<dbReference type="AlphaFoldDB" id="A0A1B7NJ49"/>
<gene>
    <name evidence="1" type="ORF">ACJ72_08852</name>
</gene>
<feature type="non-terminal residue" evidence="1">
    <location>
        <position position="84"/>
    </location>
</feature>
<sequence length="84" mass="9445">MLAEVAASPLTDQEKEDLLHQWSDVDGSLVSLEQILHPSPDLLPYILANPDGFSLKHGPWPQTPKRTVPRALRRIPGYCEKTRC</sequence>